<sequence>MIRRSVIALALAASTFAPVASHAFPFFAKGETAQAKVKMVKMTLKNQTDAPMDVLIEDKPVTIAAKGEYALNAPEGTHVYGTDKAVKVLVTRDLNGSTASFR</sequence>
<dbReference type="OrthoDB" id="120755at2"/>
<feature type="signal peptide" evidence="1">
    <location>
        <begin position="1"/>
        <end position="23"/>
    </location>
</feature>
<evidence type="ECO:0000313" key="2">
    <source>
        <dbReference type="EMBL" id="SEB61343.1"/>
    </source>
</evidence>
<reference evidence="2 3" key="1">
    <citation type="submission" date="2016-10" db="EMBL/GenBank/DDBJ databases">
        <authorList>
            <person name="de Groot N.N."/>
        </authorList>
    </citation>
    <scope>NUCLEOTIDE SEQUENCE [LARGE SCALE GENOMIC DNA]</scope>
    <source>
        <strain evidence="2 3">AB35.6</strain>
    </source>
</reference>
<feature type="chain" id="PRO_5010165515" description="Copper resistance protein CopC" evidence="1">
    <location>
        <begin position="24"/>
        <end position="102"/>
    </location>
</feature>
<gene>
    <name evidence="2" type="ORF">SAMN05443244_1330</name>
</gene>
<proteinExistence type="predicted"/>
<dbReference type="EMBL" id="FNSD01000001">
    <property type="protein sequence ID" value="SEB61343.1"/>
    <property type="molecule type" value="Genomic_DNA"/>
</dbReference>
<name>A0A1H4KSH6_9BACT</name>
<protein>
    <recommendedName>
        <fullName evidence="4">Copper resistance protein CopC</fullName>
    </recommendedName>
</protein>
<evidence type="ECO:0008006" key="4">
    <source>
        <dbReference type="Google" id="ProtNLM"/>
    </source>
</evidence>
<dbReference type="RefSeq" id="WP_074652883.1">
    <property type="nucleotide sequence ID" value="NZ_FNSD01000001.1"/>
</dbReference>
<accession>A0A1H4KSH6</accession>
<evidence type="ECO:0000313" key="3">
    <source>
        <dbReference type="Proteomes" id="UP000182409"/>
    </source>
</evidence>
<evidence type="ECO:0000256" key="1">
    <source>
        <dbReference type="SAM" id="SignalP"/>
    </source>
</evidence>
<dbReference type="Proteomes" id="UP000182409">
    <property type="component" value="Unassembled WGS sequence"/>
</dbReference>
<organism evidence="2 3">
    <name type="scientific">Terriglobus roseus</name>
    <dbReference type="NCBI Taxonomy" id="392734"/>
    <lineage>
        <taxon>Bacteria</taxon>
        <taxon>Pseudomonadati</taxon>
        <taxon>Acidobacteriota</taxon>
        <taxon>Terriglobia</taxon>
        <taxon>Terriglobales</taxon>
        <taxon>Acidobacteriaceae</taxon>
        <taxon>Terriglobus</taxon>
    </lineage>
</organism>
<keyword evidence="1" id="KW-0732">Signal</keyword>
<dbReference type="AlphaFoldDB" id="A0A1H4KSH6"/>